<proteinExistence type="predicted"/>
<accession>A0A3Q9K7W2</accession>
<feature type="transmembrane region" description="Helical" evidence="2">
    <location>
        <begin position="12"/>
        <end position="35"/>
    </location>
</feature>
<feature type="compositionally biased region" description="Polar residues" evidence="1">
    <location>
        <begin position="41"/>
        <end position="50"/>
    </location>
</feature>
<sequence>MWYDGWGWGWGGWFVMALVMILFWVLVIAGVVALVRYLTSSGHGHQSGPASSFGEPGGGSRRAEELLAERFARGEIDEDEYKRRLTLLREHR</sequence>
<name>A0A3Q9K7W2_9ACTN</name>
<keyword evidence="2" id="KW-0812">Transmembrane</keyword>
<organism evidence="3 4">
    <name type="scientific">Streptomyces lydicus</name>
    <dbReference type="NCBI Taxonomy" id="47763"/>
    <lineage>
        <taxon>Bacteria</taxon>
        <taxon>Bacillati</taxon>
        <taxon>Actinomycetota</taxon>
        <taxon>Actinomycetes</taxon>
        <taxon>Kitasatosporales</taxon>
        <taxon>Streptomycetaceae</taxon>
        <taxon>Streptomyces</taxon>
    </lineage>
</organism>
<feature type="region of interest" description="Disordered" evidence="1">
    <location>
        <begin position="41"/>
        <end position="61"/>
    </location>
</feature>
<reference evidence="3 4" key="1">
    <citation type="submission" date="2018-04" db="EMBL/GenBank/DDBJ databases">
        <title>Complete genome sequences of Streptomyces lydicus strain WYEC and characterization of antagonistic properties of biological control agents.</title>
        <authorList>
            <person name="Mariita R.M."/>
            <person name="Sello J.K."/>
        </authorList>
    </citation>
    <scope>NUCLEOTIDE SEQUENCE [LARGE SCALE GENOMIC DNA]</scope>
    <source>
        <strain evidence="3 4">WYEC 108</strain>
    </source>
</reference>
<evidence type="ECO:0008006" key="5">
    <source>
        <dbReference type="Google" id="ProtNLM"/>
    </source>
</evidence>
<keyword evidence="2" id="KW-0472">Membrane</keyword>
<evidence type="ECO:0000313" key="3">
    <source>
        <dbReference type="EMBL" id="AZS76206.1"/>
    </source>
</evidence>
<keyword evidence="2" id="KW-1133">Transmembrane helix</keyword>
<protein>
    <recommendedName>
        <fullName evidence="5">SHOCT domain-containing protein</fullName>
    </recommendedName>
</protein>
<dbReference type="Proteomes" id="UP000275579">
    <property type="component" value="Chromosome"/>
</dbReference>
<dbReference type="AlphaFoldDB" id="A0A3Q9K7W2"/>
<evidence type="ECO:0000256" key="2">
    <source>
        <dbReference type="SAM" id="Phobius"/>
    </source>
</evidence>
<dbReference type="EMBL" id="CP029042">
    <property type="protein sequence ID" value="AZS76206.1"/>
    <property type="molecule type" value="Genomic_DNA"/>
</dbReference>
<evidence type="ECO:0000313" key="4">
    <source>
        <dbReference type="Proteomes" id="UP000275579"/>
    </source>
</evidence>
<gene>
    <name evidence="3" type="ORF">DDE74_01520</name>
</gene>
<evidence type="ECO:0000256" key="1">
    <source>
        <dbReference type="SAM" id="MobiDB-lite"/>
    </source>
</evidence>